<evidence type="ECO:0000256" key="1">
    <source>
        <dbReference type="ARBA" id="ARBA00004202"/>
    </source>
</evidence>
<protein>
    <submittedName>
        <fullName evidence="9">Glutamine transporter, ATP-binding protein</fullName>
    </submittedName>
</protein>
<geneLocation type="plasmid" evidence="10">
    <name>sym pNGR234b</name>
</geneLocation>
<evidence type="ECO:0000256" key="2">
    <source>
        <dbReference type="ARBA" id="ARBA00005417"/>
    </source>
</evidence>
<dbReference type="Gene3D" id="3.40.50.300">
    <property type="entry name" value="P-loop containing nucleotide triphosphate hydrolases"/>
    <property type="match status" value="1"/>
</dbReference>
<dbReference type="InterPro" id="IPR003439">
    <property type="entry name" value="ABC_transporter-like_ATP-bd"/>
</dbReference>
<dbReference type="SUPFAM" id="SSF52540">
    <property type="entry name" value="P-loop containing nucleoside triphosphate hydrolases"/>
    <property type="match status" value="1"/>
</dbReference>
<organism evidence="9 10">
    <name type="scientific">Sinorhizobium fredii (strain NBRC 101917 / NGR234)</name>
    <dbReference type="NCBI Taxonomy" id="394"/>
    <lineage>
        <taxon>Bacteria</taxon>
        <taxon>Pseudomonadati</taxon>
        <taxon>Pseudomonadota</taxon>
        <taxon>Alphaproteobacteria</taxon>
        <taxon>Hyphomicrobiales</taxon>
        <taxon>Rhizobiaceae</taxon>
        <taxon>Sinorhizobium/Ensifer group</taxon>
        <taxon>Sinorhizobium</taxon>
    </lineage>
</organism>
<keyword evidence="9" id="KW-0614">Plasmid</keyword>
<evidence type="ECO:0000313" key="9">
    <source>
        <dbReference type="EMBL" id="ACP22139.1"/>
    </source>
</evidence>
<comment type="subcellular location">
    <subcellularLocation>
        <location evidence="1">Cell membrane</location>
        <topology evidence="1">Peripheral membrane protein</topology>
    </subcellularLocation>
</comment>
<dbReference type="CDD" id="cd03262">
    <property type="entry name" value="ABC_HisP_GlnQ"/>
    <property type="match status" value="1"/>
</dbReference>
<reference evidence="10" key="1">
    <citation type="journal article" date="2004" name="J. Bacteriol.">
        <title>An evolutionary hot spot: the pNGR234b replicon of Rhizobium sp. strain NGR234.</title>
        <authorList>
            <person name="Streit W.R."/>
            <person name="Schmitz R.A."/>
            <person name="Perret X."/>
            <person name="Staehelin C."/>
            <person name="Deakin W.J."/>
            <person name="Raasch C."/>
            <person name="Liesegang H."/>
            <person name="Broughton W.J."/>
        </authorList>
    </citation>
    <scope>NUCLEOTIDE SEQUENCE [LARGE SCALE GENOMIC DNA]</scope>
    <source>
        <strain evidence="10">NBRC 101917 / NGR234</strain>
    </source>
</reference>
<dbReference type="PATRIC" id="fig|394.7.peg.1127"/>
<proteinExistence type="inferred from homology"/>
<dbReference type="PROSITE" id="PS50893">
    <property type="entry name" value="ABC_TRANSPORTER_2"/>
    <property type="match status" value="1"/>
</dbReference>
<dbReference type="GO" id="GO:0005886">
    <property type="term" value="C:plasma membrane"/>
    <property type="evidence" value="ECO:0007669"/>
    <property type="project" value="UniProtKB-SubCell"/>
</dbReference>
<keyword evidence="3" id="KW-0813">Transport</keyword>
<name>C3KPY1_SINFN</name>
<dbReference type="KEGG" id="rhi:NGR_b06810"/>
<dbReference type="InterPro" id="IPR017871">
    <property type="entry name" value="ABC_transporter-like_CS"/>
</dbReference>
<evidence type="ECO:0000256" key="3">
    <source>
        <dbReference type="ARBA" id="ARBA00022448"/>
    </source>
</evidence>
<keyword evidence="4" id="KW-1003">Cell membrane</keyword>
<dbReference type="Pfam" id="PF00005">
    <property type="entry name" value="ABC_tran"/>
    <property type="match status" value="1"/>
</dbReference>
<dbReference type="PANTHER" id="PTHR43166:SF35">
    <property type="entry name" value="L-CYSTINE IMPORT ATP-BINDING PROTEIN TCYN"/>
    <property type="match status" value="1"/>
</dbReference>
<keyword evidence="5" id="KW-0547">Nucleotide-binding</keyword>
<dbReference type="GO" id="GO:0015424">
    <property type="term" value="F:ABC-type amino acid transporter activity"/>
    <property type="evidence" value="ECO:0007669"/>
    <property type="project" value="InterPro"/>
</dbReference>
<dbReference type="InterPro" id="IPR050086">
    <property type="entry name" value="MetN_ABC_transporter-like"/>
</dbReference>
<dbReference type="PANTHER" id="PTHR43166">
    <property type="entry name" value="AMINO ACID IMPORT ATP-BINDING PROTEIN"/>
    <property type="match status" value="1"/>
</dbReference>
<evidence type="ECO:0000256" key="4">
    <source>
        <dbReference type="ARBA" id="ARBA00022475"/>
    </source>
</evidence>
<dbReference type="InterPro" id="IPR003593">
    <property type="entry name" value="AAA+_ATPase"/>
</dbReference>
<keyword evidence="10" id="KW-1185">Reference proteome</keyword>
<evidence type="ECO:0000256" key="5">
    <source>
        <dbReference type="ARBA" id="ARBA00022741"/>
    </source>
</evidence>
<keyword evidence="6 9" id="KW-0067">ATP-binding</keyword>
<dbReference type="AlphaFoldDB" id="C3KPY1"/>
<dbReference type="OrthoDB" id="9802264at2"/>
<evidence type="ECO:0000259" key="8">
    <source>
        <dbReference type="PROSITE" id="PS50893"/>
    </source>
</evidence>
<dbReference type="Proteomes" id="UP000001054">
    <property type="component" value="Plasmid pNGR234b"/>
</dbReference>
<accession>C3KPY1</accession>
<gene>
    <name evidence="9" type="ordered locus">NGR_b06810</name>
</gene>
<evidence type="ECO:0000256" key="7">
    <source>
        <dbReference type="ARBA" id="ARBA00023136"/>
    </source>
</evidence>
<dbReference type="HOGENOM" id="CLU_000604_1_22_5"/>
<reference evidence="9 10" key="2">
    <citation type="journal article" date="2009" name="Appl. Environ. Microbiol.">
        <title>Rhizobium sp. strain NGR234 possesses a remarkable number of secretion systems.</title>
        <authorList>
            <person name="Schmeisser C."/>
            <person name="Liesegang H."/>
            <person name="Krysciak D."/>
            <person name="Bakkou N."/>
            <person name="Le Quere A."/>
            <person name="Wollherr A."/>
            <person name="Heinemeyer I."/>
            <person name="Morgenstern B."/>
            <person name="Pommerening-Roeser A."/>
            <person name="Flores M."/>
            <person name="Palacios R."/>
            <person name="Brenner S."/>
            <person name="Gottschalk G."/>
            <person name="Schmitz R.A."/>
            <person name="Broughton W.J."/>
            <person name="Perret X."/>
            <person name="Strittmatter A.W."/>
            <person name="Streit W.R."/>
        </authorList>
    </citation>
    <scope>NUCLEOTIDE SEQUENCE [LARGE SCALE GENOMIC DNA]</scope>
    <source>
        <strain evidence="10">NBRC 101917 / NGR234</strain>
    </source>
</reference>
<dbReference type="PIRSF" id="PIRSF039085">
    <property type="entry name" value="ABC_ATPase_HisP"/>
    <property type="match status" value="1"/>
</dbReference>
<dbReference type="InterPro" id="IPR030679">
    <property type="entry name" value="ABC_ATPase_HisP-typ"/>
</dbReference>
<dbReference type="PROSITE" id="PS00211">
    <property type="entry name" value="ABC_TRANSPORTER_1"/>
    <property type="match status" value="1"/>
</dbReference>
<keyword evidence="7" id="KW-0472">Membrane</keyword>
<dbReference type="GO" id="GO:0016887">
    <property type="term" value="F:ATP hydrolysis activity"/>
    <property type="evidence" value="ECO:0007669"/>
    <property type="project" value="InterPro"/>
</dbReference>
<dbReference type="GO" id="GO:0005524">
    <property type="term" value="F:ATP binding"/>
    <property type="evidence" value="ECO:0007669"/>
    <property type="project" value="UniProtKB-KW"/>
</dbReference>
<evidence type="ECO:0000256" key="6">
    <source>
        <dbReference type="ARBA" id="ARBA00022840"/>
    </source>
</evidence>
<comment type="similarity">
    <text evidence="2">Belongs to the ABC transporter superfamily.</text>
</comment>
<dbReference type="InterPro" id="IPR027417">
    <property type="entry name" value="P-loop_NTPase"/>
</dbReference>
<evidence type="ECO:0000313" key="10">
    <source>
        <dbReference type="Proteomes" id="UP000001054"/>
    </source>
</evidence>
<feature type="domain" description="ABC transporter" evidence="8">
    <location>
        <begin position="7"/>
        <end position="252"/>
    </location>
</feature>
<dbReference type="SMART" id="SM00382">
    <property type="entry name" value="AAA"/>
    <property type="match status" value="1"/>
</dbReference>
<sequence>MMTANVLKVRELCKSFGPTKVLNGVSFRMTEGEVISLVGSSGSGKSTALRCVNFLETPTSGEIEVMGDAVSAVVNEHGKTVVHGAHNIHNFRRRIGMVFQNFNLWPHQTVLGNVTLALLYALGKNKRDAKEIALSALSKVGMADFRDRYPHQLSGGQQQRVAIARVLAMSPKIMLFDEPTSALDPELVGEVLRAIRGLADEGATILLVTHEMRFARDVSNRMIFLHKGEIEQDGTPEELLRNPASDAVARFLSSVMPLAA</sequence>
<dbReference type="EMBL" id="CP000874">
    <property type="protein sequence ID" value="ACP22139.1"/>
    <property type="molecule type" value="Genomic_DNA"/>
</dbReference>